<dbReference type="STRING" id="1314781.A0A165K6A3"/>
<evidence type="ECO:0000256" key="1">
    <source>
        <dbReference type="SAM" id="MobiDB-lite"/>
    </source>
</evidence>
<dbReference type="EMBL" id="KV425950">
    <property type="protein sequence ID" value="KZV95864.1"/>
    <property type="molecule type" value="Genomic_DNA"/>
</dbReference>
<sequence>MRIMYCIIDAQRWQVVAVKLLQFADGVSTLLQLKEHAAARHVDLPGFIVQGVYWLHTDQHIRNDALSVTPAALNTARNWDIILTEYSLGVEDDRSLSETYALTHAADRTIAFVVVAEVWRKPLPLRGYAAFIKSLQKKMHGSPAPSTASHNSAEATSPTVNVLHGRPPLRGPPLGVYHSSFSRFVTLCTDRTPIIFKPNDIRFASELVSASAQLFHDETAFQRKVTKPLEHFLGQGSAHKYSTAYLPPHYFECDCRRRTPETEGALSLIGELKKGFGEGGIDPFEQAVQNYTRMAIHVDDSVHQMRLRTCMPCFLLALTGTHLAVGGAVLTDRYIVGRFTDHVSLVPLDHGVNPELERIEIIVRTLRNLRTCLDELDDWYKTQWTSAPRPPEAFPMPHLVEVAGIEITYLRRIKTEDPSSAIFRASIQKDNEKLDAVVKFARRYCIDAHTAMADASLAPKLYHAQFNPDVGAICVIMEFLEEQPKLPWDAKLKVENAVERLHALNFVHGDLRQPNILFRDDAPHIIDYDWAGLEGEATYPMDLSMKIPWPSGVENGGGITKDHDLFWAKQFAPST</sequence>
<dbReference type="OrthoDB" id="4062651at2759"/>
<dbReference type="InterPro" id="IPR011009">
    <property type="entry name" value="Kinase-like_dom_sf"/>
</dbReference>
<dbReference type="AlphaFoldDB" id="A0A165K6A3"/>
<name>A0A165K6A3_EXIGL</name>
<evidence type="ECO:0000313" key="3">
    <source>
        <dbReference type="Proteomes" id="UP000077266"/>
    </source>
</evidence>
<keyword evidence="3" id="KW-1185">Reference proteome</keyword>
<dbReference type="InParanoid" id="A0A165K6A3"/>
<evidence type="ECO:0000313" key="2">
    <source>
        <dbReference type="EMBL" id="KZV95864.1"/>
    </source>
</evidence>
<accession>A0A165K6A3</accession>
<feature type="compositionally biased region" description="Polar residues" evidence="1">
    <location>
        <begin position="144"/>
        <end position="160"/>
    </location>
</feature>
<dbReference type="Proteomes" id="UP000077266">
    <property type="component" value="Unassembled WGS sequence"/>
</dbReference>
<protein>
    <recommendedName>
        <fullName evidence="4">Protein kinase domain-containing protein</fullName>
    </recommendedName>
</protein>
<organism evidence="2 3">
    <name type="scientific">Exidia glandulosa HHB12029</name>
    <dbReference type="NCBI Taxonomy" id="1314781"/>
    <lineage>
        <taxon>Eukaryota</taxon>
        <taxon>Fungi</taxon>
        <taxon>Dikarya</taxon>
        <taxon>Basidiomycota</taxon>
        <taxon>Agaricomycotina</taxon>
        <taxon>Agaricomycetes</taxon>
        <taxon>Auriculariales</taxon>
        <taxon>Exidiaceae</taxon>
        <taxon>Exidia</taxon>
    </lineage>
</organism>
<feature type="region of interest" description="Disordered" evidence="1">
    <location>
        <begin position="142"/>
        <end position="165"/>
    </location>
</feature>
<proteinExistence type="predicted"/>
<dbReference type="Gene3D" id="1.10.510.10">
    <property type="entry name" value="Transferase(Phosphotransferase) domain 1"/>
    <property type="match status" value="1"/>
</dbReference>
<evidence type="ECO:0008006" key="4">
    <source>
        <dbReference type="Google" id="ProtNLM"/>
    </source>
</evidence>
<gene>
    <name evidence="2" type="ORF">EXIGLDRAFT_643819</name>
</gene>
<dbReference type="SUPFAM" id="SSF56112">
    <property type="entry name" value="Protein kinase-like (PK-like)"/>
    <property type="match status" value="1"/>
</dbReference>
<reference evidence="2 3" key="1">
    <citation type="journal article" date="2016" name="Mol. Biol. Evol.">
        <title>Comparative Genomics of Early-Diverging Mushroom-Forming Fungi Provides Insights into the Origins of Lignocellulose Decay Capabilities.</title>
        <authorList>
            <person name="Nagy L.G."/>
            <person name="Riley R."/>
            <person name="Tritt A."/>
            <person name="Adam C."/>
            <person name="Daum C."/>
            <person name="Floudas D."/>
            <person name="Sun H."/>
            <person name="Yadav J.S."/>
            <person name="Pangilinan J."/>
            <person name="Larsson K.H."/>
            <person name="Matsuura K."/>
            <person name="Barry K."/>
            <person name="Labutti K."/>
            <person name="Kuo R."/>
            <person name="Ohm R.A."/>
            <person name="Bhattacharya S.S."/>
            <person name="Shirouzu T."/>
            <person name="Yoshinaga Y."/>
            <person name="Martin F.M."/>
            <person name="Grigoriev I.V."/>
            <person name="Hibbett D.S."/>
        </authorList>
    </citation>
    <scope>NUCLEOTIDE SEQUENCE [LARGE SCALE GENOMIC DNA]</scope>
    <source>
        <strain evidence="2 3">HHB12029</strain>
    </source>
</reference>